<reference evidence="2 3" key="1">
    <citation type="journal article" date="2013" name="Environ. Microbiol.">
        <title>Chloride and organic osmolytes: a hybrid strategy to cope with elevated salinities by the moderately halophilic, chloride-dependent bacterium Halobacillus halophilus.</title>
        <authorList>
            <person name="Saum S.H."/>
            <person name="Pfeiffer F."/>
            <person name="Palm P."/>
            <person name="Rampp M."/>
            <person name="Schuster S.C."/>
            <person name="Muller V."/>
            <person name="Oesterhelt D."/>
        </authorList>
    </citation>
    <scope>NUCLEOTIDE SEQUENCE [LARGE SCALE GENOMIC DNA]</scope>
    <source>
        <strain evidence="3">ATCC 35676 / DSM 2266 / JCM 20832 / KCTC 3685 / LMG 17431 / NBRC 102448 / NCIMB 2269</strain>
    </source>
</reference>
<organism evidence="2 3">
    <name type="scientific">Halobacillus halophilus (strain ATCC 35676 / DSM 2266 / JCM 20832 / KCTC 3685 / LMG 17431 / NBRC 102448 / NCIMB 2269)</name>
    <name type="common">Sporosarcina halophila</name>
    <dbReference type="NCBI Taxonomy" id="866895"/>
    <lineage>
        <taxon>Bacteria</taxon>
        <taxon>Bacillati</taxon>
        <taxon>Bacillota</taxon>
        <taxon>Bacilli</taxon>
        <taxon>Bacillales</taxon>
        <taxon>Bacillaceae</taxon>
        <taxon>Halobacillus</taxon>
    </lineage>
</organism>
<keyword evidence="3" id="KW-1185">Reference proteome</keyword>
<gene>
    <name evidence="2" type="ordered locus">HBHAL_2496</name>
</gene>
<evidence type="ECO:0000313" key="2">
    <source>
        <dbReference type="EMBL" id="CCG44840.1"/>
    </source>
</evidence>
<sequence length="48" mass="5306">MRALISSILAFLVVWTGFGLIFNDFDEGILIFTIAGIITGYNIGKKKK</sequence>
<keyword evidence="1" id="KW-0472">Membrane</keyword>
<proteinExistence type="predicted"/>
<evidence type="ECO:0000256" key="1">
    <source>
        <dbReference type="SAM" id="Phobius"/>
    </source>
</evidence>
<protein>
    <submittedName>
        <fullName evidence="2">Uncharacterized protein</fullName>
    </submittedName>
</protein>
<dbReference type="KEGG" id="hhd:HBHAL_2496"/>
<keyword evidence="1" id="KW-1133">Transmembrane helix</keyword>
<dbReference type="HOGENOM" id="CLU_3153479_0_0_9"/>
<evidence type="ECO:0000313" key="3">
    <source>
        <dbReference type="Proteomes" id="UP000007397"/>
    </source>
</evidence>
<accession>I0JL20</accession>
<name>I0JL20_HALH3</name>
<keyword evidence="1" id="KW-0812">Transmembrane</keyword>
<dbReference type="Proteomes" id="UP000007397">
    <property type="component" value="Chromosome"/>
</dbReference>
<dbReference type="AlphaFoldDB" id="I0JL20"/>
<dbReference type="EMBL" id="HE717023">
    <property type="protein sequence ID" value="CCG44840.1"/>
    <property type="molecule type" value="Genomic_DNA"/>
</dbReference>
<dbReference type="PATRIC" id="fig|866895.3.peg.1508"/>
<feature type="transmembrane region" description="Helical" evidence="1">
    <location>
        <begin position="29"/>
        <end position="44"/>
    </location>
</feature>
<dbReference type="RefSeq" id="WP_014642739.1">
    <property type="nucleotide sequence ID" value="NC_017668.1"/>
</dbReference>